<keyword evidence="3" id="KW-1185">Reference proteome</keyword>
<accession>A0ABP7A9W7</accession>
<dbReference type="InterPro" id="IPR002525">
    <property type="entry name" value="Transp_IS110-like_N"/>
</dbReference>
<name>A0ABP7A9W7_9ACTN</name>
<dbReference type="InterPro" id="IPR047650">
    <property type="entry name" value="Transpos_IS110"/>
</dbReference>
<gene>
    <name evidence="2" type="ORF">GCM10022419_136130</name>
</gene>
<reference evidence="3" key="1">
    <citation type="journal article" date="2019" name="Int. J. Syst. Evol. Microbiol.">
        <title>The Global Catalogue of Microorganisms (GCM) 10K type strain sequencing project: providing services to taxonomists for standard genome sequencing and annotation.</title>
        <authorList>
            <consortium name="The Broad Institute Genomics Platform"/>
            <consortium name="The Broad Institute Genome Sequencing Center for Infectious Disease"/>
            <person name="Wu L."/>
            <person name="Ma J."/>
        </authorList>
    </citation>
    <scope>NUCLEOTIDE SEQUENCE [LARGE SCALE GENOMIC DNA]</scope>
    <source>
        <strain evidence="3">JCM 17326</strain>
    </source>
</reference>
<dbReference type="Proteomes" id="UP001500630">
    <property type="component" value="Unassembled WGS sequence"/>
</dbReference>
<sequence>MEATGIYSMLVYHAMIEHGRFEQVLVCSPGHVKNVPGRKTDYADAEWLAQLLECGLLNASFIPTEQVKAARDALRYRTKVVQQRTSEIQRLGAVLQDAGIKLDSVASSIATVSGRHMIEALIDGERRGAALADLALGKMRA</sequence>
<proteinExistence type="predicted"/>
<evidence type="ECO:0000259" key="1">
    <source>
        <dbReference type="Pfam" id="PF01548"/>
    </source>
</evidence>
<dbReference type="PANTHER" id="PTHR33055">
    <property type="entry name" value="TRANSPOSASE FOR INSERTION SEQUENCE ELEMENT IS1111A"/>
    <property type="match status" value="1"/>
</dbReference>
<evidence type="ECO:0000313" key="2">
    <source>
        <dbReference type="EMBL" id="GAA3627733.1"/>
    </source>
</evidence>
<evidence type="ECO:0000313" key="3">
    <source>
        <dbReference type="Proteomes" id="UP001500630"/>
    </source>
</evidence>
<dbReference type="PANTHER" id="PTHR33055:SF15">
    <property type="entry name" value="TRANSPOSASE-RELATED"/>
    <property type="match status" value="1"/>
</dbReference>
<dbReference type="EMBL" id="BAABDQ010000099">
    <property type="protein sequence ID" value="GAA3627733.1"/>
    <property type="molecule type" value="Genomic_DNA"/>
</dbReference>
<dbReference type="Pfam" id="PF01548">
    <property type="entry name" value="DEDD_Tnp_IS110"/>
    <property type="match status" value="1"/>
</dbReference>
<feature type="domain" description="Transposase IS110-like N-terminal" evidence="1">
    <location>
        <begin position="1"/>
        <end position="97"/>
    </location>
</feature>
<protein>
    <recommendedName>
        <fullName evidence="1">Transposase IS110-like N-terminal domain-containing protein</fullName>
    </recommendedName>
</protein>
<organism evidence="2 3">
    <name type="scientific">Nonomuraea rosea</name>
    <dbReference type="NCBI Taxonomy" id="638574"/>
    <lineage>
        <taxon>Bacteria</taxon>
        <taxon>Bacillati</taxon>
        <taxon>Actinomycetota</taxon>
        <taxon>Actinomycetes</taxon>
        <taxon>Streptosporangiales</taxon>
        <taxon>Streptosporangiaceae</taxon>
        <taxon>Nonomuraea</taxon>
    </lineage>
</organism>
<comment type="caution">
    <text evidence="2">The sequence shown here is derived from an EMBL/GenBank/DDBJ whole genome shotgun (WGS) entry which is preliminary data.</text>
</comment>